<dbReference type="AlphaFoldDB" id="A0A0A9GSE9"/>
<dbReference type="EMBL" id="GBRH01170509">
    <property type="protein sequence ID" value="JAE27387.1"/>
    <property type="molecule type" value="Transcribed_RNA"/>
</dbReference>
<accession>A0A0A9GSE9</accession>
<sequence length="146" mass="17359">MDTPWVNLIWSTYYSHGQIPHATQERGSFWWKEVLRFCDHYRGIVAPDAGDGTTILLWQDVWNGTYFRNELPRLYTFAKDQNISLSRFMQDSTVQANFHLPLSQIAMEEMQQLQVRISSVQAQQQRPNTWVFCWGQQHTHQENFIH</sequence>
<name>A0A0A9GSE9_ARUDO</name>
<evidence type="ECO:0008006" key="2">
    <source>
        <dbReference type="Google" id="ProtNLM"/>
    </source>
</evidence>
<organism evidence="1">
    <name type="scientific">Arundo donax</name>
    <name type="common">Giant reed</name>
    <name type="synonym">Donax arundinaceus</name>
    <dbReference type="NCBI Taxonomy" id="35708"/>
    <lineage>
        <taxon>Eukaryota</taxon>
        <taxon>Viridiplantae</taxon>
        <taxon>Streptophyta</taxon>
        <taxon>Embryophyta</taxon>
        <taxon>Tracheophyta</taxon>
        <taxon>Spermatophyta</taxon>
        <taxon>Magnoliopsida</taxon>
        <taxon>Liliopsida</taxon>
        <taxon>Poales</taxon>
        <taxon>Poaceae</taxon>
        <taxon>PACMAD clade</taxon>
        <taxon>Arundinoideae</taxon>
        <taxon>Arundineae</taxon>
        <taxon>Arundo</taxon>
    </lineage>
</organism>
<protein>
    <recommendedName>
        <fullName evidence="2">Reverse transcriptase zinc-binding domain-containing protein</fullName>
    </recommendedName>
</protein>
<reference evidence="1" key="1">
    <citation type="submission" date="2014-09" db="EMBL/GenBank/DDBJ databases">
        <authorList>
            <person name="Magalhaes I.L.F."/>
            <person name="Oliveira U."/>
            <person name="Santos F.R."/>
            <person name="Vidigal T.H.D.A."/>
            <person name="Brescovit A.D."/>
            <person name="Santos A.J."/>
        </authorList>
    </citation>
    <scope>NUCLEOTIDE SEQUENCE</scope>
    <source>
        <tissue evidence="1">Shoot tissue taken approximately 20 cm above the soil surface</tissue>
    </source>
</reference>
<proteinExistence type="predicted"/>
<reference evidence="1" key="2">
    <citation type="journal article" date="2015" name="Data Brief">
        <title>Shoot transcriptome of the giant reed, Arundo donax.</title>
        <authorList>
            <person name="Barrero R.A."/>
            <person name="Guerrero F.D."/>
            <person name="Moolhuijzen P."/>
            <person name="Goolsby J.A."/>
            <person name="Tidwell J."/>
            <person name="Bellgard S.E."/>
            <person name="Bellgard M.I."/>
        </authorList>
    </citation>
    <scope>NUCLEOTIDE SEQUENCE</scope>
    <source>
        <tissue evidence="1">Shoot tissue taken approximately 20 cm above the soil surface</tissue>
    </source>
</reference>
<evidence type="ECO:0000313" key="1">
    <source>
        <dbReference type="EMBL" id="JAE27387.1"/>
    </source>
</evidence>